<dbReference type="AlphaFoldDB" id="A0A2T0S8Q0"/>
<sequence length="117" mass="13210">MKIKRKHPVIHGIPLRRPADRFRLTGRKHLPSAAWLLGQHNVEAATKSGLLSAEHPRLAYALLPLKKNVRLYVVEWDGITAKPRTDLSVILRPDAADEWIKSLSESFKAKPTVTVTF</sequence>
<evidence type="ECO:0000313" key="2">
    <source>
        <dbReference type="Proteomes" id="UP000238375"/>
    </source>
</evidence>
<accession>A0A2T0S8Q0</accession>
<dbReference type="Proteomes" id="UP000238375">
    <property type="component" value="Unassembled WGS sequence"/>
</dbReference>
<keyword evidence="2" id="KW-1185">Reference proteome</keyword>
<organism evidence="1 2">
    <name type="scientific">Spirosoma oryzae</name>
    <dbReference type="NCBI Taxonomy" id="1469603"/>
    <lineage>
        <taxon>Bacteria</taxon>
        <taxon>Pseudomonadati</taxon>
        <taxon>Bacteroidota</taxon>
        <taxon>Cytophagia</taxon>
        <taxon>Cytophagales</taxon>
        <taxon>Cytophagaceae</taxon>
        <taxon>Spirosoma</taxon>
    </lineage>
</organism>
<dbReference type="RefSeq" id="WP_106140044.1">
    <property type="nucleotide sequence ID" value="NZ_PVTE01000025.1"/>
</dbReference>
<gene>
    <name evidence="1" type="ORF">CLV58_12523</name>
</gene>
<protein>
    <submittedName>
        <fullName evidence="1">Uncharacterized protein</fullName>
    </submittedName>
</protein>
<comment type="caution">
    <text evidence="1">The sequence shown here is derived from an EMBL/GenBank/DDBJ whole genome shotgun (WGS) entry which is preliminary data.</text>
</comment>
<evidence type="ECO:0000313" key="1">
    <source>
        <dbReference type="EMBL" id="PRY29761.1"/>
    </source>
</evidence>
<name>A0A2T0S8Q0_9BACT</name>
<proteinExistence type="predicted"/>
<dbReference type="EMBL" id="PVTE01000025">
    <property type="protein sequence ID" value="PRY29761.1"/>
    <property type="molecule type" value="Genomic_DNA"/>
</dbReference>
<reference evidence="1 2" key="1">
    <citation type="submission" date="2018-03" db="EMBL/GenBank/DDBJ databases">
        <title>Genomic Encyclopedia of Archaeal and Bacterial Type Strains, Phase II (KMG-II): from individual species to whole genera.</title>
        <authorList>
            <person name="Goeker M."/>
        </authorList>
    </citation>
    <scope>NUCLEOTIDE SEQUENCE [LARGE SCALE GENOMIC DNA]</scope>
    <source>
        <strain evidence="1 2">DSM 28354</strain>
    </source>
</reference>